<name>A0ABQ3ZWZ5_9ACTN</name>
<keyword evidence="3" id="KW-1185">Reference proteome</keyword>
<dbReference type="Gene3D" id="3.40.50.720">
    <property type="entry name" value="NAD(P)-binding Rossmann-like Domain"/>
    <property type="match status" value="1"/>
</dbReference>
<evidence type="ECO:0000259" key="1">
    <source>
        <dbReference type="Pfam" id="PF03435"/>
    </source>
</evidence>
<dbReference type="PANTHER" id="PTHR43781">
    <property type="entry name" value="SACCHAROPINE DEHYDROGENASE"/>
    <property type="match status" value="1"/>
</dbReference>
<dbReference type="PANTHER" id="PTHR43781:SF1">
    <property type="entry name" value="SACCHAROPINE DEHYDROGENASE"/>
    <property type="match status" value="1"/>
</dbReference>
<protein>
    <submittedName>
        <fullName evidence="2">Membrane protein</fullName>
    </submittedName>
</protein>
<dbReference type="EMBL" id="BOMN01000087">
    <property type="protein sequence ID" value="GIE23120.1"/>
    <property type="molecule type" value="Genomic_DNA"/>
</dbReference>
<dbReference type="InterPro" id="IPR005097">
    <property type="entry name" value="Sacchrp_dh_NADP-bd"/>
</dbReference>
<sequence length="328" mass="33931">METITPPALLIYGATGYTGRLIAGEAARLGLDFAVAGRDNGKVQALADRLGVPGRTFTLDDSTVLRHELRGVRVLLNVAGPFSLTAEPLIDACIAEGVHYLDTTAELATFVLAEERSAAAVAAGVMLVPGVGAGVAGDGIAVHTAGRTKQPAGLRVAQKVTGGFSRGSVSSAAGMGDLMGMVRAGGQLVRIDPAPATFDVGSGPEEFIPVPMGDLITAWHSLGLGNIEVFMRSDQAIPAPGTELPEGPTAAEREEGRYWWLAEVTDADGSVVRSILETPTGYTFTQRSAVESARRVLAGQHPAGFQTPTSAFGPDLVTSIAGTRITDL</sequence>
<dbReference type="RefSeq" id="WP_203840171.1">
    <property type="nucleotide sequence ID" value="NZ_BAAATV010000014.1"/>
</dbReference>
<accession>A0ABQ3ZWZ5</accession>
<reference evidence="2 3" key="1">
    <citation type="submission" date="2021-01" db="EMBL/GenBank/DDBJ databases">
        <title>Whole genome shotgun sequence of Actinoplanes humidus NBRC 14915.</title>
        <authorList>
            <person name="Komaki H."/>
            <person name="Tamura T."/>
        </authorList>
    </citation>
    <scope>NUCLEOTIDE SEQUENCE [LARGE SCALE GENOMIC DNA]</scope>
    <source>
        <strain evidence="2 3">NBRC 14915</strain>
    </source>
</reference>
<gene>
    <name evidence="2" type="ORF">Ahu01nite_062220</name>
</gene>
<evidence type="ECO:0000313" key="3">
    <source>
        <dbReference type="Proteomes" id="UP000603200"/>
    </source>
</evidence>
<proteinExistence type="predicted"/>
<organism evidence="2 3">
    <name type="scientific">Winogradskya humida</name>
    <dbReference type="NCBI Taxonomy" id="113566"/>
    <lineage>
        <taxon>Bacteria</taxon>
        <taxon>Bacillati</taxon>
        <taxon>Actinomycetota</taxon>
        <taxon>Actinomycetes</taxon>
        <taxon>Micromonosporales</taxon>
        <taxon>Micromonosporaceae</taxon>
        <taxon>Winogradskya</taxon>
    </lineage>
</organism>
<dbReference type="Proteomes" id="UP000603200">
    <property type="component" value="Unassembled WGS sequence"/>
</dbReference>
<comment type="caution">
    <text evidence="2">The sequence shown here is derived from an EMBL/GenBank/DDBJ whole genome shotgun (WGS) entry which is preliminary data.</text>
</comment>
<feature type="domain" description="Saccharopine dehydrogenase NADP binding" evidence="1">
    <location>
        <begin position="10"/>
        <end position="126"/>
    </location>
</feature>
<evidence type="ECO:0000313" key="2">
    <source>
        <dbReference type="EMBL" id="GIE23120.1"/>
    </source>
</evidence>
<dbReference type="Pfam" id="PF03435">
    <property type="entry name" value="Sacchrp_dh_NADP"/>
    <property type="match status" value="1"/>
</dbReference>
<dbReference type="SUPFAM" id="SSF51735">
    <property type="entry name" value="NAD(P)-binding Rossmann-fold domains"/>
    <property type="match status" value="1"/>
</dbReference>
<dbReference type="InterPro" id="IPR036291">
    <property type="entry name" value="NAD(P)-bd_dom_sf"/>
</dbReference>